<dbReference type="AlphaFoldDB" id="A0A512DPP5"/>
<name>A0A512DPP5_9PROT</name>
<dbReference type="Proteomes" id="UP000321523">
    <property type="component" value="Unassembled WGS sequence"/>
</dbReference>
<evidence type="ECO:0000259" key="1">
    <source>
        <dbReference type="Pfam" id="PF09361"/>
    </source>
</evidence>
<gene>
    <name evidence="2" type="ORF">SAE02_25840</name>
</gene>
<comment type="caution">
    <text evidence="2">The sequence shown here is derived from an EMBL/GenBank/DDBJ whole genome shotgun (WGS) entry which is preliminary data.</text>
</comment>
<dbReference type="InterPro" id="IPR018968">
    <property type="entry name" value="Phasin"/>
</dbReference>
<keyword evidence="3" id="KW-1185">Reference proteome</keyword>
<dbReference type="OrthoDB" id="7303821at2"/>
<feature type="domain" description="Phasin" evidence="1">
    <location>
        <begin position="66"/>
        <end position="153"/>
    </location>
</feature>
<dbReference type="Pfam" id="PF09361">
    <property type="entry name" value="Phasin_2"/>
    <property type="match status" value="1"/>
</dbReference>
<dbReference type="EMBL" id="BJYZ01000011">
    <property type="protein sequence ID" value="GEO38436.1"/>
    <property type="molecule type" value="Genomic_DNA"/>
</dbReference>
<protein>
    <recommendedName>
        <fullName evidence="1">Phasin domain-containing protein</fullName>
    </recommendedName>
</protein>
<sequence length="176" mass="19198">MPLNATRALDAHRRNVDHLVSVGQDLARTAGKTQEMALASAQTIGYRTAMLLQAFGDPVAMSNPEFTLMGHEKVEAAVESQRAMMESTQYLFESWTSWAFGQARTNAKAFTELATCRNPTDVFGVQQHYLQSSWINASTAAAKLAQAMVRITDAGLIPVHKVASANAKRLSEQNGQ</sequence>
<accession>A0A512DPP5</accession>
<dbReference type="RefSeq" id="WP_052832052.1">
    <property type="nucleotide sequence ID" value="NZ_BJYZ01000011.1"/>
</dbReference>
<reference evidence="2 3" key="1">
    <citation type="submission" date="2019-07" db="EMBL/GenBank/DDBJ databases">
        <title>Whole genome shotgun sequence of Skermanella aerolata NBRC 106429.</title>
        <authorList>
            <person name="Hosoyama A."/>
            <person name="Uohara A."/>
            <person name="Ohji S."/>
            <person name="Ichikawa N."/>
        </authorList>
    </citation>
    <scope>NUCLEOTIDE SEQUENCE [LARGE SCALE GENOMIC DNA]</scope>
    <source>
        <strain evidence="2 3">NBRC 106429</strain>
    </source>
</reference>
<evidence type="ECO:0000313" key="2">
    <source>
        <dbReference type="EMBL" id="GEO38436.1"/>
    </source>
</evidence>
<proteinExistence type="predicted"/>
<organism evidence="2 3">
    <name type="scientific">Skermanella aerolata</name>
    <dbReference type="NCBI Taxonomy" id="393310"/>
    <lineage>
        <taxon>Bacteria</taxon>
        <taxon>Pseudomonadati</taxon>
        <taxon>Pseudomonadota</taxon>
        <taxon>Alphaproteobacteria</taxon>
        <taxon>Rhodospirillales</taxon>
        <taxon>Azospirillaceae</taxon>
        <taxon>Skermanella</taxon>
    </lineage>
</organism>
<evidence type="ECO:0000313" key="3">
    <source>
        <dbReference type="Proteomes" id="UP000321523"/>
    </source>
</evidence>